<dbReference type="Proteomes" id="UP000503096">
    <property type="component" value="Chromosome"/>
</dbReference>
<keyword evidence="1" id="KW-1133">Transmembrane helix</keyword>
<keyword evidence="3" id="KW-1185">Reference proteome</keyword>
<accession>A0A6M4H350</accession>
<proteinExistence type="predicted"/>
<dbReference type="KEGG" id="upl:DSM104440_00292"/>
<gene>
    <name evidence="2" type="ORF">DSM104440_00292</name>
</gene>
<evidence type="ECO:0000256" key="1">
    <source>
        <dbReference type="SAM" id="Phobius"/>
    </source>
</evidence>
<name>A0A6M4H350_9PROT</name>
<feature type="transmembrane region" description="Helical" evidence="1">
    <location>
        <begin position="20"/>
        <end position="39"/>
    </location>
</feature>
<evidence type="ECO:0000313" key="3">
    <source>
        <dbReference type="Proteomes" id="UP000503096"/>
    </source>
</evidence>
<dbReference type="InParanoid" id="A0A6M4H350"/>
<feature type="transmembrane region" description="Helical" evidence="1">
    <location>
        <begin position="51"/>
        <end position="73"/>
    </location>
</feature>
<keyword evidence="1" id="KW-0812">Transmembrane</keyword>
<evidence type="ECO:0000313" key="2">
    <source>
        <dbReference type="EMBL" id="QJR13508.1"/>
    </source>
</evidence>
<sequence length="91" mass="9954">MSILLDPRKAVASDKGPYMRSFGLCAGIGFTVFMSFLFIEQGIRGIDASILGFLGFVAMIGYAGGWVTGYFFWGLWFEPQVEARARGQDAA</sequence>
<dbReference type="EMBL" id="CP053073">
    <property type="protein sequence ID" value="QJR13508.1"/>
    <property type="molecule type" value="Genomic_DNA"/>
</dbReference>
<reference evidence="2 3" key="1">
    <citation type="submission" date="2020-04" db="EMBL/GenBank/DDBJ databases">
        <title>Usitatibacter rugosus gen. nov., sp. nov. and Usitatibacter palustris sp. nov., novel members of Usitatibacteraceae fam. nov. within the order Nitrosomonadales isolated from soil.</title>
        <authorList>
            <person name="Huber K.J."/>
            <person name="Neumann-Schaal M."/>
            <person name="Geppert A."/>
            <person name="Luckner M."/>
            <person name="Wanner G."/>
            <person name="Overmann J."/>
        </authorList>
    </citation>
    <scope>NUCLEOTIDE SEQUENCE [LARGE SCALE GENOMIC DNA]</scope>
    <source>
        <strain evidence="2 3">Swamp67</strain>
    </source>
</reference>
<keyword evidence="1" id="KW-0472">Membrane</keyword>
<protein>
    <submittedName>
        <fullName evidence="2">Uncharacterized protein</fullName>
    </submittedName>
</protein>
<dbReference type="AlphaFoldDB" id="A0A6M4H350"/>
<dbReference type="RefSeq" id="WP_171160134.1">
    <property type="nucleotide sequence ID" value="NZ_CP053073.1"/>
</dbReference>
<organism evidence="2 3">
    <name type="scientific">Usitatibacter palustris</name>
    <dbReference type="NCBI Taxonomy" id="2732487"/>
    <lineage>
        <taxon>Bacteria</taxon>
        <taxon>Pseudomonadati</taxon>
        <taxon>Pseudomonadota</taxon>
        <taxon>Betaproteobacteria</taxon>
        <taxon>Nitrosomonadales</taxon>
        <taxon>Usitatibacteraceae</taxon>
        <taxon>Usitatibacter</taxon>
    </lineage>
</organism>